<reference evidence="1" key="1">
    <citation type="submission" date="2024-12" db="EMBL/GenBank/DDBJ databases">
        <title>Comparative genomics and development of molecular markers within Purpureocillium lilacinum and among Purpureocillium species.</title>
        <authorList>
            <person name="Yeh Z.-Y."/>
            <person name="Ni N.-T."/>
            <person name="Lo P.-H."/>
            <person name="Mushyakhwo K."/>
            <person name="Lin C.-F."/>
            <person name="Nai Y.-S."/>
        </authorList>
    </citation>
    <scope>NUCLEOTIDE SEQUENCE</scope>
    <source>
        <strain evidence="1">NCHU-NPUST-175</strain>
    </source>
</reference>
<organism evidence="1 2">
    <name type="scientific">Purpureocillium lilacinum</name>
    <name type="common">Paecilomyces lilacinus</name>
    <dbReference type="NCBI Taxonomy" id="33203"/>
    <lineage>
        <taxon>Eukaryota</taxon>
        <taxon>Fungi</taxon>
        <taxon>Dikarya</taxon>
        <taxon>Ascomycota</taxon>
        <taxon>Pezizomycotina</taxon>
        <taxon>Sordariomycetes</taxon>
        <taxon>Hypocreomycetidae</taxon>
        <taxon>Hypocreales</taxon>
        <taxon>Ophiocordycipitaceae</taxon>
        <taxon>Purpureocillium</taxon>
    </lineage>
</organism>
<sequence length="235" mass="25045">MLMAPAGRMGGNQTTERTESHHARPWGPCPLRAPAIARPFDGKLRGHMPEPGRTPTEQDGYPQAPRHLHGTSILPPSHRQFITETPPVIATWLPICQGALGALHSYIYVQARQRLPASRPSGIGGALDGAAEERLALHGRGSVPPESSGTLPGRVRQLAALRERTKYLVVSEVSGTSSQSPWSPLWALARQPPNVLQQPCGLDLVPGGPFSIQSLVTSPACFMQEALAPPGAAPL</sequence>
<accession>A0ACC4D9X0</accession>
<evidence type="ECO:0000313" key="1">
    <source>
        <dbReference type="EMBL" id="KAL3953170.1"/>
    </source>
</evidence>
<proteinExistence type="predicted"/>
<dbReference type="EMBL" id="JBGNUJ010000012">
    <property type="protein sequence ID" value="KAL3953170.1"/>
    <property type="molecule type" value="Genomic_DNA"/>
</dbReference>
<evidence type="ECO:0000313" key="2">
    <source>
        <dbReference type="Proteomes" id="UP001638806"/>
    </source>
</evidence>
<comment type="caution">
    <text evidence="1">The sequence shown here is derived from an EMBL/GenBank/DDBJ whole genome shotgun (WGS) entry which is preliminary data.</text>
</comment>
<gene>
    <name evidence="1" type="ORF">ACCO45_013113</name>
</gene>
<protein>
    <submittedName>
        <fullName evidence="1">Uncharacterized protein</fullName>
    </submittedName>
</protein>
<name>A0ACC4D9X0_PURLI</name>
<keyword evidence="2" id="KW-1185">Reference proteome</keyword>
<dbReference type="Proteomes" id="UP001638806">
    <property type="component" value="Unassembled WGS sequence"/>
</dbReference>